<feature type="region of interest" description="Disordered" evidence="9">
    <location>
        <begin position="301"/>
        <end position="329"/>
    </location>
</feature>
<gene>
    <name evidence="11" type="ORF">A606_04950</name>
</gene>
<feature type="domain" description="ABC transmembrane type-1" evidence="10">
    <location>
        <begin position="68"/>
        <end position="272"/>
    </location>
</feature>
<dbReference type="HOGENOM" id="CLU_019602_1_2_11"/>
<reference evidence="11 12" key="1">
    <citation type="submission" date="2012-06" db="EMBL/GenBank/DDBJ databases">
        <title>Complete genome sequence of Corynebacterium terpenotabidum Y-11 (=DSM 44721).</title>
        <authorList>
            <person name="Ruckert C."/>
            <person name="Albersmeier A."/>
            <person name="Al-Dilaimi A."/>
            <person name="Szczepanowski R."/>
            <person name="Kalinowski J."/>
        </authorList>
    </citation>
    <scope>NUCLEOTIDE SEQUENCE [LARGE SCALE GENOMIC DNA]</scope>
    <source>
        <strain evidence="11 12">Y-11</strain>
    </source>
</reference>
<keyword evidence="5" id="KW-0029">Amino-acid transport</keyword>
<dbReference type="PANTHER" id="PTHR30614:SF0">
    <property type="entry name" value="L-CYSTINE TRANSPORT SYSTEM PERMEASE PROTEIN TCYL"/>
    <property type="match status" value="1"/>
</dbReference>
<feature type="compositionally biased region" description="Basic and acidic residues" evidence="9">
    <location>
        <begin position="320"/>
        <end position="329"/>
    </location>
</feature>
<dbReference type="InterPro" id="IPR010065">
    <property type="entry name" value="AA_ABC_transptr_permease_3TM"/>
</dbReference>
<dbReference type="Gene3D" id="1.10.3720.10">
    <property type="entry name" value="MetI-like"/>
    <property type="match status" value="1"/>
</dbReference>
<feature type="transmembrane region" description="Helical" evidence="8">
    <location>
        <begin position="27"/>
        <end position="47"/>
    </location>
</feature>
<evidence type="ECO:0000256" key="4">
    <source>
        <dbReference type="ARBA" id="ARBA00022692"/>
    </source>
</evidence>
<dbReference type="PATRIC" id="fig|1200352.3.peg.1002"/>
<dbReference type="Proteomes" id="UP000014809">
    <property type="component" value="Chromosome"/>
</dbReference>
<comment type="subcellular location">
    <subcellularLocation>
        <location evidence="1 8">Cell membrane</location>
        <topology evidence="1 8">Multi-pass membrane protein</topology>
    </subcellularLocation>
</comment>
<dbReference type="STRING" id="1200352.A606_04950"/>
<organism evidence="11 12">
    <name type="scientific">Corynebacterium terpenotabidum Y-11</name>
    <dbReference type="NCBI Taxonomy" id="1200352"/>
    <lineage>
        <taxon>Bacteria</taxon>
        <taxon>Bacillati</taxon>
        <taxon>Actinomycetota</taxon>
        <taxon>Actinomycetes</taxon>
        <taxon>Mycobacteriales</taxon>
        <taxon>Corynebacteriaceae</taxon>
        <taxon>Corynebacterium</taxon>
    </lineage>
</organism>
<keyword evidence="2 8" id="KW-0813">Transport</keyword>
<evidence type="ECO:0000256" key="7">
    <source>
        <dbReference type="ARBA" id="ARBA00023136"/>
    </source>
</evidence>
<dbReference type="InterPro" id="IPR043429">
    <property type="entry name" value="ArtM/GltK/GlnP/TcyL/YhdX-like"/>
</dbReference>
<feature type="transmembrane region" description="Helical" evidence="8">
    <location>
        <begin position="104"/>
        <end position="130"/>
    </location>
</feature>
<dbReference type="GO" id="GO:0043190">
    <property type="term" value="C:ATP-binding cassette (ABC) transporter complex"/>
    <property type="evidence" value="ECO:0007669"/>
    <property type="project" value="InterPro"/>
</dbReference>
<dbReference type="PROSITE" id="PS50928">
    <property type="entry name" value="ABC_TM1"/>
    <property type="match status" value="1"/>
</dbReference>
<sequence length="329" mass="35675">MSTPPSPSTGQRPVDNVVVPLKHPGRIVAAVILLALAAWFIIGAATNDAYGWDIYVDYLLDTRIAEAAVHTIGLTVFAMTIGIVVGALMAVLRMSPNPVMRGFSWFYLWIFRGTPVYVQLVFWGLLGAIYQEISIGVATLNLETFLSNFFVLAFIGLGLNESAYMSEIVRAGLQSVPEGQTEASKALGMTWTQTMRRTVLPQAMRIIIPPTGNELISMLKTTSLVIAVPYAGEIYGRSTDIAYAMFEPVPMLLVAATWYLAITSVLMVGQHYLEKFYARGSSRTLTSRQLAAVADAEGVPPENIKVVGPGTPPVSGDNATHTDTKEDGR</sequence>
<dbReference type="eggNOG" id="COG0765">
    <property type="taxonomic scope" value="Bacteria"/>
</dbReference>
<dbReference type="KEGG" id="cter:A606_04950"/>
<dbReference type="SUPFAM" id="SSF161098">
    <property type="entry name" value="MetI-like"/>
    <property type="match status" value="1"/>
</dbReference>
<dbReference type="EMBL" id="CP003696">
    <property type="protein sequence ID" value="AGP30639.1"/>
    <property type="molecule type" value="Genomic_DNA"/>
</dbReference>
<feature type="transmembrane region" description="Helical" evidence="8">
    <location>
        <begin position="142"/>
        <end position="160"/>
    </location>
</feature>
<keyword evidence="4 8" id="KW-0812">Transmembrane</keyword>
<proteinExistence type="inferred from homology"/>
<dbReference type="OrthoDB" id="92598at2"/>
<dbReference type="GO" id="GO:0006865">
    <property type="term" value="P:amino acid transport"/>
    <property type="evidence" value="ECO:0007669"/>
    <property type="project" value="UniProtKB-KW"/>
</dbReference>
<dbReference type="RefSeq" id="WP_020441001.1">
    <property type="nucleotide sequence ID" value="NC_021663.1"/>
</dbReference>
<keyword evidence="6 8" id="KW-1133">Transmembrane helix</keyword>
<comment type="similarity">
    <text evidence="8">Belongs to the binding-protein-dependent transport system permease family.</text>
</comment>
<evidence type="ECO:0000256" key="3">
    <source>
        <dbReference type="ARBA" id="ARBA00022475"/>
    </source>
</evidence>
<keyword evidence="12" id="KW-1185">Reference proteome</keyword>
<keyword evidence="3" id="KW-1003">Cell membrane</keyword>
<evidence type="ECO:0000256" key="9">
    <source>
        <dbReference type="SAM" id="MobiDB-lite"/>
    </source>
</evidence>
<evidence type="ECO:0000256" key="6">
    <source>
        <dbReference type="ARBA" id="ARBA00022989"/>
    </source>
</evidence>
<evidence type="ECO:0000259" key="10">
    <source>
        <dbReference type="PROSITE" id="PS50928"/>
    </source>
</evidence>
<evidence type="ECO:0000313" key="11">
    <source>
        <dbReference type="EMBL" id="AGP30639.1"/>
    </source>
</evidence>
<dbReference type="GO" id="GO:0022857">
    <property type="term" value="F:transmembrane transporter activity"/>
    <property type="evidence" value="ECO:0007669"/>
    <property type="project" value="InterPro"/>
</dbReference>
<dbReference type="NCBIfam" id="TIGR01726">
    <property type="entry name" value="HEQRo_perm_3TM"/>
    <property type="match status" value="1"/>
</dbReference>
<dbReference type="CDD" id="cd06261">
    <property type="entry name" value="TM_PBP2"/>
    <property type="match status" value="1"/>
</dbReference>
<dbReference type="AlphaFoldDB" id="S4XDM7"/>
<name>S4XDM7_9CORY</name>
<protein>
    <recommendedName>
        <fullName evidence="10">ABC transmembrane type-1 domain-containing protein</fullName>
    </recommendedName>
</protein>
<accession>S4XDM7</accession>
<evidence type="ECO:0000313" key="12">
    <source>
        <dbReference type="Proteomes" id="UP000014809"/>
    </source>
</evidence>
<evidence type="ECO:0000256" key="8">
    <source>
        <dbReference type="RuleBase" id="RU363032"/>
    </source>
</evidence>
<evidence type="ECO:0000256" key="5">
    <source>
        <dbReference type="ARBA" id="ARBA00022970"/>
    </source>
</evidence>
<dbReference type="InterPro" id="IPR000515">
    <property type="entry name" value="MetI-like"/>
</dbReference>
<dbReference type="PANTHER" id="PTHR30614">
    <property type="entry name" value="MEMBRANE COMPONENT OF AMINO ACID ABC TRANSPORTER"/>
    <property type="match status" value="1"/>
</dbReference>
<evidence type="ECO:0000256" key="1">
    <source>
        <dbReference type="ARBA" id="ARBA00004651"/>
    </source>
</evidence>
<feature type="transmembrane region" description="Helical" evidence="8">
    <location>
        <begin position="252"/>
        <end position="273"/>
    </location>
</feature>
<dbReference type="InterPro" id="IPR035906">
    <property type="entry name" value="MetI-like_sf"/>
</dbReference>
<feature type="transmembrane region" description="Helical" evidence="8">
    <location>
        <begin position="67"/>
        <end position="92"/>
    </location>
</feature>
<dbReference type="Pfam" id="PF00528">
    <property type="entry name" value="BPD_transp_1"/>
    <property type="match status" value="1"/>
</dbReference>
<evidence type="ECO:0000256" key="2">
    <source>
        <dbReference type="ARBA" id="ARBA00022448"/>
    </source>
</evidence>
<keyword evidence="7 8" id="KW-0472">Membrane</keyword>